<feature type="coiled-coil region" evidence="7">
    <location>
        <begin position="29"/>
        <end position="124"/>
    </location>
</feature>
<name>A0A8A7KEG8_9FIRM</name>
<dbReference type="AlphaFoldDB" id="A0A8A7KEG8"/>
<reference evidence="8" key="1">
    <citation type="submission" date="2019-12" db="EMBL/GenBank/DDBJ databases">
        <authorList>
            <person name="zhang j."/>
            <person name="sun C.M."/>
        </authorList>
    </citation>
    <scope>NUCLEOTIDE SEQUENCE</scope>
    <source>
        <strain evidence="8">NS-1</strain>
    </source>
</reference>
<keyword evidence="5 7" id="KW-0175">Coiled coil</keyword>
<evidence type="ECO:0000313" key="9">
    <source>
        <dbReference type="Proteomes" id="UP000665020"/>
    </source>
</evidence>
<proteinExistence type="inferred from homology"/>
<dbReference type="Gene3D" id="6.10.250.660">
    <property type="match status" value="1"/>
</dbReference>
<dbReference type="EMBL" id="CP046640">
    <property type="protein sequence ID" value="QTL98058.1"/>
    <property type="molecule type" value="Genomic_DNA"/>
</dbReference>
<dbReference type="NCBIfam" id="TIGR03544">
    <property type="entry name" value="DivI1A_domain"/>
    <property type="match status" value="1"/>
</dbReference>
<evidence type="ECO:0000256" key="3">
    <source>
        <dbReference type="ARBA" id="ARBA00022490"/>
    </source>
</evidence>
<dbReference type="PANTHER" id="PTHR35794:SF2">
    <property type="entry name" value="CELL DIVISION PROTEIN DIVIVA"/>
    <property type="match status" value="1"/>
</dbReference>
<dbReference type="GO" id="GO:0051301">
    <property type="term" value="P:cell division"/>
    <property type="evidence" value="ECO:0007669"/>
    <property type="project" value="UniProtKB-KW"/>
</dbReference>
<sequence>MRFSPLDIYNKEFKKSTFGYNVKQVNEFLDEVGMAYEKLLKEVNSLQDENDKIKEKLAGIDEMEKRLEKIMLTVQDTSQEQIKQAKKEADIIIKRAEIKAEQIEKEARNKVQKEYQALQDLKEHKDLFKIRFKTLLESHLEMIEEDEVTLPGSEEDIAVSRLDLDE</sequence>
<dbReference type="PANTHER" id="PTHR35794">
    <property type="entry name" value="CELL DIVISION PROTEIN DIVIVA"/>
    <property type="match status" value="1"/>
</dbReference>
<dbReference type="InterPro" id="IPR007793">
    <property type="entry name" value="DivIVA_fam"/>
</dbReference>
<dbReference type="InterPro" id="IPR019933">
    <property type="entry name" value="DivIVA_domain"/>
</dbReference>
<keyword evidence="9" id="KW-1185">Reference proteome</keyword>
<keyword evidence="4" id="KW-0132">Cell division</keyword>
<accession>A0A8A7KEG8</accession>
<organism evidence="8 9">
    <name type="scientific">Iocasia fonsfrigidae</name>
    <dbReference type="NCBI Taxonomy" id="2682810"/>
    <lineage>
        <taxon>Bacteria</taxon>
        <taxon>Bacillati</taxon>
        <taxon>Bacillota</taxon>
        <taxon>Clostridia</taxon>
        <taxon>Halanaerobiales</taxon>
        <taxon>Halanaerobiaceae</taxon>
        <taxon>Iocasia</taxon>
    </lineage>
</organism>
<dbReference type="Pfam" id="PF05103">
    <property type="entry name" value="DivIVA"/>
    <property type="match status" value="1"/>
</dbReference>
<evidence type="ECO:0000256" key="5">
    <source>
        <dbReference type="ARBA" id="ARBA00023054"/>
    </source>
</evidence>
<evidence type="ECO:0000313" key="8">
    <source>
        <dbReference type="EMBL" id="QTL98058.1"/>
    </source>
</evidence>
<evidence type="ECO:0000256" key="7">
    <source>
        <dbReference type="SAM" id="Coils"/>
    </source>
</evidence>
<keyword evidence="3" id="KW-0963">Cytoplasm</keyword>
<protein>
    <submittedName>
        <fullName evidence="8">DivIVA domain-containing protein</fullName>
    </submittedName>
</protein>
<gene>
    <name evidence="8" type="ORF">GM661_08755</name>
</gene>
<evidence type="ECO:0000256" key="2">
    <source>
        <dbReference type="ARBA" id="ARBA00009008"/>
    </source>
</evidence>
<comment type="subcellular location">
    <subcellularLocation>
        <location evidence="1">Cytoplasm</location>
    </subcellularLocation>
</comment>
<dbReference type="Proteomes" id="UP000665020">
    <property type="component" value="Chromosome"/>
</dbReference>
<evidence type="ECO:0000256" key="6">
    <source>
        <dbReference type="ARBA" id="ARBA00023306"/>
    </source>
</evidence>
<evidence type="ECO:0000256" key="4">
    <source>
        <dbReference type="ARBA" id="ARBA00022618"/>
    </source>
</evidence>
<dbReference type="KEGG" id="ifn:GM661_08755"/>
<dbReference type="RefSeq" id="WP_125990013.1">
    <property type="nucleotide sequence ID" value="NZ_CP046640.1"/>
</dbReference>
<comment type="similarity">
    <text evidence="2">Belongs to the DivIVA family.</text>
</comment>
<dbReference type="GO" id="GO:0005737">
    <property type="term" value="C:cytoplasm"/>
    <property type="evidence" value="ECO:0007669"/>
    <property type="project" value="UniProtKB-SubCell"/>
</dbReference>
<evidence type="ECO:0000256" key="1">
    <source>
        <dbReference type="ARBA" id="ARBA00004496"/>
    </source>
</evidence>
<keyword evidence="6" id="KW-0131">Cell cycle</keyword>